<protein>
    <submittedName>
        <fullName evidence="2">Putative small auxin-up RNA</fullName>
    </submittedName>
</protein>
<gene>
    <name evidence="2" type="ORF">Lalb_Chr23g0276241</name>
</gene>
<dbReference type="GO" id="GO:0009733">
    <property type="term" value="P:response to auxin"/>
    <property type="evidence" value="ECO:0007669"/>
    <property type="project" value="InterPro"/>
</dbReference>
<sequence length="177" mass="20208">MTISPFPSPLNTSKTFPSSFSYNHKYLKFSKYPYYHISLFSPSTSKTTMAKGEGKLTKLKSVLKKWNSFTTNNNNKESHHSINTVTNHVSSSSSSSTLSSELRPVYVGKTRRRYLVSSDVVQHPLFQELVDKSDDDDVEEDTINVACEVVLFQHFLWMLQNAHPKPESSDELLEFYA</sequence>
<evidence type="ECO:0000313" key="3">
    <source>
        <dbReference type="Proteomes" id="UP000447434"/>
    </source>
</evidence>
<comment type="similarity">
    <text evidence="1">Belongs to the ARG7 family.</text>
</comment>
<dbReference type="PANTHER" id="PTHR35296">
    <property type="entry name" value="EXPRESSED PROTEIN"/>
    <property type="match status" value="1"/>
</dbReference>
<dbReference type="AlphaFoldDB" id="A0A6A4N9Y9"/>
<dbReference type="EMBL" id="WOCE01000023">
    <property type="protein sequence ID" value="KAE9587655.1"/>
    <property type="molecule type" value="Genomic_DNA"/>
</dbReference>
<comment type="caution">
    <text evidence="2">The sequence shown here is derived from an EMBL/GenBank/DDBJ whole genome shotgun (WGS) entry which is preliminary data.</text>
</comment>
<evidence type="ECO:0000313" key="2">
    <source>
        <dbReference type="EMBL" id="KAE9587655.1"/>
    </source>
</evidence>
<dbReference type="Proteomes" id="UP000447434">
    <property type="component" value="Chromosome 23"/>
</dbReference>
<dbReference type="OrthoDB" id="1924524at2759"/>
<proteinExistence type="inferred from homology"/>
<accession>A0A6A4N9Y9</accession>
<reference evidence="3" key="1">
    <citation type="journal article" date="2020" name="Nat. Commun.">
        <title>Genome sequence of the cluster root forming white lupin.</title>
        <authorList>
            <person name="Hufnagel B."/>
            <person name="Marques A."/>
            <person name="Soriano A."/>
            <person name="Marques L."/>
            <person name="Divol F."/>
            <person name="Doumas P."/>
            <person name="Sallet E."/>
            <person name="Mancinotti D."/>
            <person name="Carrere S."/>
            <person name="Marande W."/>
            <person name="Arribat S."/>
            <person name="Keller J."/>
            <person name="Huneau C."/>
            <person name="Blein T."/>
            <person name="Aime D."/>
            <person name="Laguerre M."/>
            <person name="Taylor J."/>
            <person name="Schubert V."/>
            <person name="Nelson M."/>
            <person name="Geu-Flores F."/>
            <person name="Crespi M."/>
            <person name="Gallardo-Guerrero K."/>
            <person name="Delaux P.-M."/>
            <person name="Salse J."/>
            <person name="Berges H."/>
            <person name="Guyot R."/>
            <person name="Gouzy J."/>
            <person name="Peret B."/>
        </authorList>
    </citation>
    <scope>NUCLEOTIDE SEQUENCE [LARGE SCALE GENOMIC DNA]</scope>
    <source>
        <strain evidence="3">cv. Amiga</strain>
    </source>
</reference>
<dbReference type="InterPro" id="IPR003676">
    <property type="entry name" value="SAUR_fam"/>
</dbReference>
<evidence type="ECO:0000256" key="1">
    <source>
        <dbReference type="ARBA" id="ARBA00006974"/>
    </source>
</evidence>
<keyword evidence="3" id="KW-1185">Reference proteome</keyword>
<dbReference type="PANTHER" id="PTHR35296:SF8">
    <property type="entry name" value="SMALL AUXIN-UP RNA-RELATED"/>
    <property type="match status" value="1"/>
</dbReference>
<name>A0A6A4N9Y9_LUPAL</name>
<dbReference type="Pfam" id="PF02519">
    <property type="entry name" value="Auxin_inducible"/>
    <property type="match status" value="1"/>
</dbReference>
<organism evidence="2 3">
    <name type="scientific">Lupinus albus</name>
    <name type="common">White lupine</name>
    <name type="synonym">Lupinus termis</name>
    <dbReference type="NCBI Taxonomy" id="3870"/>
    <lineage>
        <taxon>Eukaryota</taxon>
        <taxon>Viridiplantae</taxon>
        <taxon>Streptophyta</taxon>
        <taxon>Embryophyta</taxon>
        <taxon>Tracheophyta</taxon>
        <taxon>Spermatophyta</taxon>
        <taxon>Magnoliopsida</taxon>
        <taxon>eudicotyledons</taxon>
        <taxon>Gunneridae</taxon>
        <taxon>Pentapetalae</taxon>
        <taxon>rosids</taxon>
        <taxon>fabids</taxon>
        <taxon>Fabales</taxon>
        <taxon>Fabaceae</taxon>
        <taxon>Papilionoideae</taxon>
        <taxon>50 kb inversion clade</taxon>
        <taxon>genistoids sensu lato</taxon>
        <taxon>core genistoids</taxon>
        <taxon>Genisteae</taxon>
        <taxon>Lupinus</taxon>
    </lineage>
</organism>